<dbReference type="PhylomeDB" id="A7RMH8"/>
<evidence type="ECO:0000256" key="1">
    <source>
        <dbReference type="ARBA" id="ARBA00009670"/>
    </source>
</evidence>
<dbReference type="PANTHER" id="PTHR43173">
    <property type="entry name" value="ABC1 FAMILY PROTEIN"/>
    <property type="match status" value="1"/>
</dbReference>
<keyword evidence="4" id="KW-1185">Reference proteome</keyword>
<name>A7RMH8_NEMVE</name>
<evidence type="ECO:0000313" key="4">
    <source>
        <dbReference type="Proteomes" id="UP000001593"/>
    </source>
</evidence>
<evidence type="ECO:0000259" key="2">
    <source>
        <dbReference type="Pfam" id="PF03109"/>
    </source>
</evidence>
<dbReference type="STRING" id="45351.A7RMH8"/>
<comment type="similarity">
    <text evidence="1">Belongs to the protein kinase superfamily. ADCK protein kinase family.</text>
</comment>
<evidence type="ECO:0000313" key="3">
    <source>
        <dbReference type="EMBL" id="EDO47347.1"/>
    </source>
</evidence>
<dbReference type="SUPFAM" id="SSF56112">
    <property type="entry name" value="Protein kinase-like (PK-like)"/>
    <property type="match status" value="1"/>
</dbReference>
<organism evidence="3 4">
    <name type="scientific">Nematostella vectensis</name>
    <name type="common">Starlet sea anemone</name>
    <dbReference type="NCBI Taxonomy" id="45351"/>
    <lineage>
        <taxon>Eukaryota</taxon>
        <taxon>Metazoa</taxon>
        <taxon>Cnidaria</taxon>
        <taxon>Anthozoa</taxon>
        <taxon>Hexacorallia</taxon>
        <taxon>Actiniaria</taxon>
        <taxon>Edwardsiidae</taxon>
        <taxon>Nematostella</taxon>
    </lineage>
</organism>
<dbReference type="KEGG" id="nve:5519504"/>
<dbReference type="HOGENOM" id="CLU_006533_2_6_1"/>
<dbReference type="InParanoid" id="A7RMH8"/>
<dbReference type="InterPro" id="IPR045307">
    <property type="entry name" value="ADCK1_dom"/>
</dbReference>
<reference evidence="3 4" key="1">
    <citation type="journal article" date="2007" name="Science">
        <title>Sea anemone genome reveals ancestral eumetazoan gene repertoire and genomic organization.</title>
        <authorList>
            <person name="Putnam N.H."/>
            <person name="Srivastava M."/>
            <person name="Hellsten U."/>
            <person name="Dirks B."/>
            <person name="Chapman J."/>
            <person name="Salamov A."/>
            <person name="Terry A."/>
            <person name="Shapiro H."/>
            <person name="Lindquist E."/>
            <person name="Kapitonov V.V."/>
            <person name="Jurka J."/>
            <person name="Genikhovich G."/>
            <person name="Grigoriev I.V."/>
            <person name="Lucas S.M."/>
            <person name="Steele R.E."/>
            <person name="Finnerty J.R."/>
            <person name="Technau U."/>
            <person name="Martindale M.Q."/>
            <person name="Rokhsar D.S."/>
        </authorList>
    </citation>
    <scope>NUCLEOTIDE SEQUENCE [LARGE SCALE GENOMIC DNA]</scope>
    <source>
        <strain evidence="4">CH2 X CH6</strain>
    </source>
</reference>
<dbReference type="EMBL" id="DS469520">
    <property type="protein sequence ID" value="EDO47347.1"/>
    <property type="molecule type" value="Genomic_DNA"/>
</dbReference>
<dbReference type="PANTHER" id="PTHR43173:SF28">
    <property type="entry name" value="AARF DOMAIN CONTAINING KINASE 5"/>
    <property type="match status" value="1"/>
</dbReference>
<accession>A7RMH8</accession>
<dbReference type="CDD" id="cd13969">
    <property type="entry name" value="ADCK1-like"/>
    <property type="match status" value="1"/>
</dbReference>
<gene>
    <name evidence="3" type="ORF">NEMVEDRAFT_v1g179780</name>
</gene>
<dbReference type="InterPro" id="IPR011009">
    <property type="entry name" value="Kinase-like_dom_sf"/>
</dbReference>
<dbReference type="InterPro" id="IPR004147">
    <property type="entry name" value="ABC1_dom"/>
</dbReference>
<proteinExistence type="inferred from homology"/>
<sequence length="552" mass="63490">MKRRKLRVVLESVVRFFRSFHVGLTISLDYMWSLHGIDPDDEAYKVAIADCHQRAADRIVIGAMRNGGLYVKLGQGLACFNHILPRQYIDTLQVLRDKALRREAGEVDQLFMEDFGKKPSEMFAEFDEEPLAAASLAQVHRAVGHDGQELAIKVQYIDLRDRYDGDLWTLKKLLDIIGWMHPKFTFAWVLNDLKETLRQELDFELEGLNGERCYNELKHLGYVHVPKIHWGMTTKRVLTAEFINGCRVDELEKIKKIGLDVADVAHKMIQAFGEQIFRGGFLHGDPHAANVLVRKGKDGKAEIVIIDHGLYETLALRDRVSLSMLWQSIVLNEQDKMKYYSAQLGVEDYENFTQMLLQRPFAWNSAGMLFTTQVTEEDFEIMTKLAQGHFERVITILKQLPRSMLLVFRNLNTVRAVNDDLGAPVDRFVIMAKCAIRGCNEGITNISLVGKVKTFWHTTYLDFRIRYLSFKAWLVERYLGVLQYLGRAPDMSALTDKMKTLEDLDSSSEEQANSSILRQLEFSEQFRARAELANSWFYHIMGGAYTLPEMDV</sequence>
<dbReference type="InterPro" id="IPR051130">
    <property type="entry name" value="Mito_struct-func_regulator"/>
</dbReference>
<dbReference type="eggNOG" id="KOG1235">
    <property type="taxonomic scope" value="Eukaryota"/>
</dbReference>
<feature type="domain" description="ABC1 atypical kinase-like" evidence="2">
    <location>
        <begin position="95"/>
        <end position="339"/>
    </location>
</feature>
<dbReference type="Proteomes" id="UP000001593">
    <property type="component" value="Unassembled WGS sequence"/>
</dbReference>
<dbReference type="AlphaFoldDB" id="A7RMH8"/>
<protein>
    <recommendedName>
        <fullName evidence="2">ABC1 atypical kinase-like domain-containing protein</fullName>
    </recommendedName>
</protein>
<dbReference type="OMA" id="DVMTTMV"/>
<dbReference type="Pfam" id="PF03109">
    <property type="entry name" value="ABC1"/>
    <property type="match status" value="1"/>
</dbReference>